<name>A0A7U2I940_PHANO</name>
<dbReference type="VEuPathDB" id="FungiDB:JI435_058010"/>
<evidence type="ECO:0000313" key="1">
    <source>
        <dbReference type="EMBL" id="QRD05516.1"/>
    </source>
</evidence>
<reference evidence="2" key="1">
    <citation type="journal article" date="2021" name="BMC Genomics">
        <title>Chromosome-level genome assembly and manually-curated proteome of model necrotroph Parastagonospora nodorum Sn15 reveals a genome-wide trove of candidate effector homologs, and redundancy of virulence-related functions within an accessory chromosome.</title>
        <authorList>
            <person name="Bertazzoni S."/>
            <person name="Jones D.A.B."/>
            <person name="Phan H.T."/>
            <person name="Tan K.-C."/>
            <person name="Hane J.K."/>
        </authorList>
    </citation>
    <scope>NUCLEOTIDE SEQUENCE [LARGE SCALE GENOMIC DNA]</scope>
    <source>
        <strain evidence="2">SN15 / ATCC MYA-4574 / FGSC 10173)</strain>
    </source>
</reference>
<proteinExistence type="predicted"/>
<sequence length="255" mass="28340">ALLARSFGILYRSLVTTSTCPAFFTLRSFSRSHYHFTISLYLNSSQHNTNMRSWIATHSAVMVGATSTLLNATPRLLSRTPDCLLWPDQRSMLVVDSAEDSAVNGLPAQPYDIIFPSKVLPLLAIDLRASRRIAKATYACEAGQATLSSSPSRKLAICQDRANGHILIDAPMEKVLVPELYAHIVDGVELNGIYLGVENQTTWGFRYTPATCHANATLSTRDYYEVKLLGLPESKWDTAGYEVEFRGFLKVVSWF</sequence>
<dbReference type="EMBL" id="CP069041">
    <property type="protein sequence ID" value="QRD05516.1"/>
    <property type="molecule type" value="Genomic_DNA"/>
</dbReference>
<accession>A0A7U2I940</accession>
<protein>
    <submittedName>
        <fullName evidence="1">Uncharacterized protein</fullName>
    </submittedName>
</protein>
<gene>
    <name evidence="1" type="ORF">JI435_058010</name>
</gene>
<dbReference type="OrthoDB" id="3545468at2759"/>
<organism evidence="1 2">
    <name type="scientific">Phaeosphaeria nodorum (strain SN15 / ATCC MYA-4574 / FGSC 10173)</name>
    <name type="common">Glume blotch fungus</name>
    <name type="synonym">Parastagonospora nodorum</name>
    <dbReference type="NCBI Taxonomy" id="321614"/>
    <lineage>
        <taxon>Eukaryota</taxon>
        <taxon>Fungi</taxon>
        <taxon>Dikarya</taxon>
        <taxon>Ascomycota</taxon>
        <taxon>Pezizomycotina</taxon>
        <taxon>Dothideomycetes</taxon>
        <taxon>Pleosporomycetidae</taxon>
        <taxon>Pleosporales</taxon>
        <taxon>Pleosporineae</taxon>
        <taxon>Phaeosphaeriaceae</taxon>
        <taxon>Parastagonospora</taxon>
    </lineage>
</organism>
<dbReference type="Proteomes" id="UP000663193">
    <property type="component" value="Chromosome 19"/>
</dbReference>
<feature type="non-terminal residue" evidence="1">
    <location>
        <position position="255"/>
    </location>
</feature>
<dbReference type="AlphaFoldDB" id="A0A7U2I940"/>
<evidence type="ECO:0000313" key="2">
    <source>
        <dbReference type="Proteomes" id="UP000663193"/>
    </source>
</evidence>
<keyword evidence="2" id="KW-1185">Reference proteome</keyword>